<dbReference type="KEGG" id="pno:SNOG_04197"/>
<gene>
    <name evidence="1" type="ORF">SNOG_04197</name>
</gene>
<evidence type="ECO:0000313" key="2">
    <source>
        <dbReference type="Proteomes" id="UP000001055"/>
    </source>
</evidence>
<sequence>MLQKRLPGKPLNRIWSKLTLEQTFCGTLHRRGPFDKIWSGLTAMINMVHSQGLFPDGGIIDWDGALFAPKVMSTRSSFFLWTEEGADEDEDGDALIEPSEPELRAYKRAFKHVVGQDFCKDAYCQQYIFLRRIWRFLVNGIRNGGDAFLAEEVLEEWEEKYPTFAVEEDEQI</sequence>
<dbReference type="VEuPathDB" id="FungiDB:JI435_041970"/>
<accession>Q0UVL7</accession>
<dbReference type="RefSeq" id="XP_001794621.1">
    <property type="nucleotide sequence ID" value="XM_001794569.1"/>
</dbReference>
<organism evidence="1 2">
    <name type="scientific">Phaeosphaeria nodorum (strain SN15 / ATCC MYA-4574 / FGSC 10173)</name>
    <name type="common">Glume blotch fungus</name>
    <name type="synonym">Parastagonospora nodorum</name>
    <dbReference type="NCBI Taxonomy" id="321614"/>
    <lineage>
        <taxon>Eukaryota</taxon>
        <taxon>Fungi</taxon>
        <taxon>Dikarya</taxon>
        <taxon>Ascomycota</taxon>
        <taxon>Pezizomycotina</taxon>
        <taxon>Dothideomycetes</taxon>
        <taxon>Pleosporomycetidae</taxon>
        <taxon>Pleosporales</taxon>
        <taxon>Pleosporineae</taxon>
        <taxon>Phaeosphaeriaceae</taxon>
        <taxon>Parastagonospora</taxon>
    </lineage>
</organism>
<dbReference type="Proteomes" id="UP000001055">
    <property type="component" value="Unassembled WGS sequence"/>
</dbReference>
<name>Q0UVL7_PHANO</name>
<dbReference type="GeneID" id="5971489"/>
<evidence type="ECO:0000313" key="1">
    <source>
        <dbReference type="EMBL" id="EAT87957.2"/>
    </source>
</evidence>
<protein>
    <submittedName>
        <fullName evidence="1">Uncharacterized protein</fullName>
    </submittedName>
</protein>
<dbReference type="InParanoid" id="Q0UVL7"/>
<reference evidence="2" key="1">
    <citation type="journal article" date="2007" name="Plant Cell">
        <title>Dothideomycete-plant interactions illuminated by genome sequencing and EST analysis of the wheat pathogen Stagonospora nodorum.</title>
        <authorList>
            <person name="Hane J.K."/>
            <person name="Lowe R.G."/>
            <person name="Solomon P.S."/>
            <person name="Tan K.C."/>
            <person name="Schoch C.L."/>
            <person name="Spatafora J.W."/>
            <person name="Crous P.W."/>
            <person name="Kodira C."/>
            <person name="Birren B.W."/>
            <person name="Galagan J.E."/>
            <person name="Torriani S.F."/>
            <person name="McDonald B.A."/>
            <person name="Oliver R.P."/>
        </authorList>
    </citation>
    <scope>NUCLEOTIDE SEQUENCE [LARGE SCALE GENOMIC DNA]</scope>
    <source>
        <strain evidence="2">SN15 / ATCC MYA-4574 / FGSC 10173</strain>
    </source>
</reference>
<proteinExistence type="predicted"/>
<dbReference type="AlphaFoldDB" id="Q0UVL7"/>
<dbReference type="EMBL" id="CH445330">
    <property type="protein sequence ID" value="EAT87957.2"/>
    <property type="molecule type" value="Genomic_DNA"/>
</dbReference>